<protein>
    <recommendedName>
        <fullName evidence="2">Peptidase A2 domain-containing protein</fullName>
    </recommendedName>
</protein>
<accession>X1CW26</accession>
<organism evidence="1">
    <name type="scientific">marine sediment metagenome</name>
    <dbReference type="NCBI Taxonomy" id="412755"/>
    <lineage>
        <taxon>unclassified sequences</taxon>
        <taxon>metagenomes</taxon>
        <taxon>ecological metagenomes</taxon>
    </lineage>
</organism>
<dbReference type="InterPro" id="IPR021109">
    <property type="entry name" value="Peptidase_aspartic_dom_sf"/>
</dbReference>
<reference evidence="1" key="1">
    <citation type="journal article" date="2014" name="Front. Microbiol.">
        <title>High frequency of phylogenetically diverse reductive dehalogenase-homologous genes in deep subseafloor sedimentary metagenomes.</title>
        <authorList>
            <person name="Kawai M."/>
            <person name="Futagami T."/>
            <person name="Toyoda A."/>
            <person name="Takaki Y."/>
            <person name="Nishi S."/>
            <person name="Hori S."/>
            <person name="Arai W."/>
            <person name="Tsubouchi T."/>
            <person name="Morono Y."/>
            <person name="Uchiyama I."/>
            <person name="Ito T."/>
            <person name="Fujiyama A."/>
            <person name="Inagaki F."/>
            <person name="Takami H."/>
        </authorList>
    </citation>
    <scope>NUCLEOTIDE SEQUENCE</scope>
    <source>
        <strain evidence="1">Expedition CK06-06</strain>
    </source>
</reference>
<evidence type="ECO:0000313" key="1">
    <source>
        <dbReference type="EMBL" id="GAG97157.1"/>
    </source>
</evidence>
<dbReference type="EMBL" id="BART01025134">
    <property type="protein sequence ID" value="GAG97157.1"/>
    <property type="molecule type" value="Genomic_DNA"/>
</dbReference>
<gene>
    <name evidence="1" type="ORF">S01H4_45187</name>
</gene>
<dbReference type="SUPFAM" id="SSF50630">
    <property type="entry name" value="Acid proteases"/>
    <property type="match status" value="1"/>
</dbReference>
<name>X1CW26_9ZZZZ</name>
<sequence length="99" mass="11166">MGITDIDSGASISLFTRELGEKIGLDIEKGIKDDLGGIGNGMVVYKHKINLKVRDEIFKIEAAFSKERFFDINIIGRKDVFNKMNITFICDKEIILDII</sequence>
<dbReference type="AlphaFoldDB" id="X1CW26"/>
<dbReference type="Gene3D" id="2.40.70.10">
    <property type="entry name" value="Acid Proteases"/>
    <property type="match status" value="1"/>
</dbReference>
<comment type="caution">
    <text evidence="1">The sequence shown here is derived from an EMBL/GenBank/DDBJ whole genome shotgun (WGS) entry which is preliminary data.</text>
</comment>
<proteinExistence type="predicted"/>
<evidence type="ECO:0008006" key="2">
    <source>
        <dbReference type="Google" id="ProtNLM"/>
    </source>
</evidence>